<evidence type="ECO:0000256" key="1">
    <source>
        <dbReference type="SAM" id="MobiDB-lite"/>
    </source>
</evidence>
<feature type="region of interest" description="Disordered" evidence="1">
    <location>
        <begin position="1"/>
        <end position="103"/>
    </location>
</feature>
<dbReference type="AlphaFoldDB" id="A0A3P6GE26"/>
<reference evidence="2" key="1">
    <citation type="submission" date="2018-11" db="EMBL/GenBank/DDBJ databases">
        <authorList>
            <consortium name="Genoscope - CEA"/>
            <person name="William W."/>
        </authorList>
    </citation>
    <scope>NUCLEOTIDE SEQUENCE</scope>
</reference>
<evidence type="ECO:0000313" key="2">
    <source>
        <dbReference type="EMBL" id="VDD55415.1"/>
    </source>
</evidence>
<protein>
    <submittedName>
        <fullName evidence="2">Uncharacterized protein</fullName>
    </submittedName>
</protein>
<organism evidence="2">
    <name type="scientific">Brassica oleracea</name>
    <name type="common">Wild cabbage</name>
    <dbReference type="NCBI Taxonomy" id="3712"/>
    <lineage>
        <taxon>Eukaryota</taxon>
        <taxon>Viridiplantae</taxon>
        <taxon>Streptophyta</taxon>
        <taxon>Embryophyta</taxon>
        <taxon>Tracheophyta</taxon>
        <taxon>Spermatophyta</taxon>
        <taxon>Magnoliopsida</taxon>
        <taxon>eudicotyledons</taxon>
        <taxon>Gunneridae</taxon>
        <taxon>Pentapetalae</taxon>
        <taxon>rosids</taxon>
        <taxon>malvids</taxon>
        <taxon>Brassicales</taxon>
        <taxon>Brassicaceae</taxon>
        <taxon>Brassiceae</taxon>
        <taxon>Brassica</taxon>
    </lineage>
</organism>
<dbReference type="EMBL" id="LR031879">
    <property type="protein sequence ID" value="VDD55415.1"/>
    <property type="molecule type" value="Genomic_DNA"/>
</dbReference>
<name>A0A3P6GE26_BRAOL</name>
<dbReference type="PANTHER" id="PTHR31099">
    <property type="entry name" value="OS06G0165300 PROTEIN"/>
    <property type="match status" value="1"/>
</dbReference>
<sequence length="381" mass="40658">MADVEDLLRTSPVSGSVLPEEVSSSQTAVPVSQMAVSPVAETVAPATRAAVPSVADSVDRTGSGIDPPSSPHGDNSGNDSGGEDSAADGPVEGNQEFTGSTLLTEDSLKRMRKKCDFSREIEVRLPLKEERPWSAPPGWICLYSQYFLQSRLWFPLPRLLTSYATKRDVAISQMSPAAIRNMVISLVLGAEADVDVVAEFFEMISQMNLITGETFSVSIKARCRLIEGRGPSKADGWQQKYFFVRVNPAFVADPSAVFRSKWNPEPVTHGKCRSLPSWASDRLNRILVSRVVTSGPSLIAESSKRRGNASAGKKMGKVKRDIPVYTKVMSRTASALPSASLGGSGQSSALVPVTTPPAAPTVDSSVAAICSSPNKKVDGSD</sequence>
<feature type="compositionally biased region" description="Low complexity" evidence="1">
    <location>
        <begin position="71"/>
        <end position="80"/>
    </location>
</feature>
<feature type="compositionally biased region" description="Low complexity" evidence="1">
    <location>
        <begin position="336"/>
        <end position="353"/>
    </location>
</feature>
<proteinExistence type="predicted"/>
<gene>
    <name evidence="2" type="ORF">BOLC8T48644H</name>
</gene>
<dbReference type="PANTHER" id="PTHR31099:SF45">
    <property type="entry name" value="DUF1204 DOMAIN-CONTAINING PROTEIN-RELATED"/>
    <property type="match status" value="1"/>
</dbReference>
<feature type="region of interest" description="Disordered" evidence="1">
    <location>
        <begin position="336"/>
        <end position="363"/>
    </location>
</feature>
<accession>A0A3P6GE26</accession>